<dbReference type="Proteomes" id="UP000623681">
    <property type="component" value="Unassembled WGS sequence"/>
</dbReference>
<feature type="domain" description="PDZ" evidence="7">
    <location>
        <begin position="108"/>
        <end position="184"/>
    </location>
</feature>
<sequence>MEDNHNNERRSSKTFKITAIALLIVLFIGSNVLSLFLGNKMAFRGISLPGVGGSLAKDFQNINDIDKYKKLFAIRDELYKKYDGQIDDNKLLDGAIKGMTAALEDPYTVYMTKKEASDFMGSMQGNISGVGIELDIKDDKLVIVAPIEGSPAEKAGVMKGDIILKVDDKDVTAKEYDKAKAMIRGEKGTKVKLTLSREGKGTFDLTITRDTISVKSVKGEIIENGIALVSISSFDEHTDQEFIDTLNSLKSKGMKGIILDLRGNPGGYLNTAVNVVSQFIDKSKVIVSTKDKYNNEEKSVSKGGNFINTPLVVLTDEGTASAAEIVSGALKDYKAATLVGTKTFGKGVVQSPIELNDGTLLKVTISKWYTPNGNNIHKTGIMPDIQVEYPSELQTSPYNRSKDPQFEKALDVIREKLK</sequence>
<comment type="caution">
    <text evidence="8">The sequence shown here is derived from an EMBL/GenBank/DDBJ whole genome shotgun (WGS) entry which is preliminary data.</text>
</comment>
<dbReference type="InterPro" id="IPR029045">
    <property type="entry name" value="ClpP/crotonase-like_dom_sf"/>
</dbReference>
<dbReference type="InterPro" id="IPR001478">
    <property type="entry name" value="PDZ"/>
</dbReference>
<keyword evidence="3 5" id="KW-0378">Hydrolase</keyword>
<comment type="similarity">
    <text evidence="1 5">Belongs to the peptidase S41A family.</text>
</comment>
<dbReference type="AlphaFoldDB" id="A0A937K2L3"/>
<keyword evidence="9" id="KW-1185">Reference proteome</keyword>
<evidence type="ECO:0000313" key="9">
    <source>
        <dbReference type="Proteomes" id="UP000623681"/>
    </source>
</evidence>
<dbReference type="PANTHER" id="PTHR32060:SF30">
    <property type="entry name" value="CARBOXY-TERMINAL PROCESSING PROTEASE CTPA"/>
    <property type="match status" value="1"/>
</dbReference>
<keyword evidence="6" id="KW-0812">Transmembrane</keyword>
<dbReference type="GO" id="GO:0004175">
    <property type="term" value="F:endopeptidase activity"/>
    <property type="evidence" value="ECO:0007669"/>
    <property type="project" value="TreeGrafter"/>
</dbReference>
<gene>
    <name evidence="8" type="ORF">JK634_06970</name>
</gene>
<dbReference type="Gene3D" id="3.90.226.10">
    <property type="entry name" value="2-enoyl-CoA Hydratase, Chain A, domain 1"/>
    <property type="match status" value="1"/>
</dbReference>
<evidence type="ECO:0000256" key="5">
    <source>
        <dbReference type="RuleBase" id="RU004404"/>
    </source>
</evidence>
<dbReference type="GO" id="GO:0008236">
    <property type="term" value="F:serine-type peptidase activity"/>
    <property type="evidence" value="ECO:0007669"/>
    <property type="project" value="UniProtKB-KW"/>
</dbReference>
<dbReference type="SUPFAM" id="SSF52096">
    <property type="entry name" value="ClpP/crotonase"/>
    <property type="match status" value="1"/>
</dbReference>
<evidence type="ECO:0000256" key="6">
    <source>
        <dbReference type="SAM" id="Phobius"/>
    </source>
</evidence>
<dbReference type="CDD" id="cd06782">
    <property type="entry name" value="cpPDZ_CPP-like"/>
    <property type="match status" value="1"/>
</dbReference>
<keyword evidence="4 5" id="KW-0720">Serine protease</keyword>
<keyword evidence="6" id="KW-0472">Membrane</keyword>
<dbReference type="NCBIfam" id="TIGR00225">
    <property type="entry name" value="prc"/>
    <property type="match status" value="1"/>
</dbReference>
<dbReference type="PANTHER" id="PTHR32060">
    <property type="entry name" value="TAIL-SPECIFIC PROTEASE"/>
    <property type="match status" value="1"/>
</dbReference>
<dbReference type="InterPro" id="IPR041489">
    <property type="entry name" value="PDZ_6"/>
</dbReference>
<proteinExistence type="inferred from homology"/>
<organism evidence="8 9">
    <name type="scientific">Clostridium paridis</name>
    <dbReference type="NCBI Taxonomy" id="2803863"/>
    <lineage>
        <taxon>Bacteria</taxon>
        <taxon>Bacillati</taxon>
        <taxon>Bacillota</taxon>
        <taxon>Clostridia</taxon>
        <taxon>Eubacteriales</taxon>
        <taxon>Clostridiaceae</taxon>
        <taxon>Clostridium</taxon>
    </lineage>
</organism>
<dbReference type="GO" id="GO:0030288">
    <property type="term" value="C:outer membrane-bounded periplasmic space"/>
    <property type="evidence" value="ECO:0007669"/>
    <property type="project" value="TreeGrafter"/>
</dbReference>
<dbReference type="Gene3D" id="2.30.42.10">
    <property type="match status" value="1"/>
</dbReference>
<dbReference type="PROSITE" id="PS50106">
    <property type="entry name" value="PDZ"/>
    <property type="match status" value="1"/>
</dbReference>
<dbReference type="InterPro" id="IPR005151">
    <property type="entry name" value="Tail-specific_protease"/>
</dbReference>
<dbReference type="SMART" id="SM00228">
    <property type="entry name" value="PDZ"/>
    <property type="match status" value="1"/>
</dbReference>
<dbReference type="SUPFAM" id="SSF50156">
    <property type="entry name" value="PDZ domain-like"/>
    <property type="match status" value="1"/>
</dbReference>
<reference evidence="8" key="1">
    <citation type="submission" date="2021-01" db="EMBL/GenBank/DDBJ databases">
        <title>Genome public.</title>
        <authorList>
            <person name="Liu C."/>
            <person name="Sun Q."/>
        </authorList>
    </citation>
    <scope>NUCLEOTIDE SEQUENCE</scope>
    <source>
        <strain evidence="8">YIM B02565</strain>
    </source>
</reference>
<name>A0A937K2L3_9CLOT</name>
<keyword evidence="6" id="KW-1133">Transmembrane helix</keyword>
<dbReference type="Pfam" id="PF03572">
    <property type="entry name" value="Peptidase_S41"/>
    <property type="match status" value="1"/>
</dbReference>
<feature type="transmembrane region" description="Helical" evidence="6">
    <location>
        <begin position="17"/>
        <end position="37"/>
    </location>
</feature>
<dbReference type="CDD" id="cd07560">
    <property type="entry name" value="Peptidase_S41_CPP"/>
    <property type="match status" value="1"/>
</dbReference>
<dbReference type="InterPro" id="IPR004447">
    <property type="entry name" value="Peptidase_S41A"/>
</dbReference>
<dbReference type="Pfam" id="PF22694">
    <property type="entry name" value="CtpB_N-like"/>
    <property type="match status" value="1"/>
</dbReference>
<dbReference type="SMART" id="SM00245">
    <property type="entry name" value="TSPc"/>
    <property type="match status" value="1"/>
</dbReference>
<dbReference type="Pfam" id="PF17820">
    <property type="entry name" value="PDZ_6"/>
    <property type="match status" value="1"/>
</dbReference>
<dbReference type="FunFam" id="2.30.42.10:FF:000063">
    <property type="entry name" value="Peptidase, S41 family"/>
    <property type="match status" value="1"/>
</dbReference>
<dbReference type="GO" id="GO:0006508">
    <property type="term" value="P:proteolysis"/>
    <property type="evidence" value="ECO:0007669"/>
    <property type="project" value="UniProtKB-KW"/>
</dbReference>
<dbReference type="RefSeq" id="WP_202766925.1">
    <property type="nucleotide sequence ID" value="NZ_JAESWA010000020.1"/>
</dbReference>
<evidence type="ECO:0000313" key="8">
    <source>
        <dbReference type="EMBL" id="MBL4931541.1"/>
    </source>
</evidence>
<evidence type="ECO:0000259" key="7">
    <source>
        <dbReference type="PROSITE" id="PS50106"/>
    </source>
</evidence>
<dbReference type="Gene3D" id="3.30.750.44">
    <property type="match status" value="1"/>
</dbReference>
<dbReference type="InterPro" id="IPR055210">
    <property type="entry name" value="CtpA/B_N"/>
</dbReference>
<dbReference type="EMBL" id="JAESWA010000020">
    <property type="protein sequence ID" value="MBL4931541.1"/>
    <property type="molecule type" value="Genomic_DNA"/>
</dbReference>
<evidence type="ECO:0000256" key="2">
    <source>
        <dbReference type="ARBA" id="ARBA00022670"/>
    </source>
</evidence>
<accession>A0A937K2L3</accession>
<dbReference type="InterPro" id="IPR036034">
    <property type="entry name" value="PDZ_sf"/>
</dbReference>
<evidence type="ECO:0000256" key="1">
    <source>
        <dbReference type="ARBA" id="ARBA00009179"/>
    </source>
</evidence>
<dbReference type="GO" id="GO:0007165">
    <property type="term" value="P:signal transduction"/>
    <property type="evidence" value="ECO:0007669"/>
    <property type="project" value="TreeGrafter"/>
</dbReference>
<evidence type="ECO:0000256" key="3">
    <source>
        <dbReference type="ARBA" id="ARBA00022801"/>
    </source>
</evidence>
<keyword evidence="2 5" id="KW-0645">Protease</keyword>
<protein>
    <submittedName>
        <fullName evidence="8">S41 family peptidase</fullName>
    </submittedName>
</protein>
<evidence type="ECO:0000256" key="4">
    <source>
        <dbReference type="ARBA" id="ARBA00022825"/>
    </source>
</evidence>